<dbReference type="RefSeq" id="WP_107754651.1">
    <property type="nucleotide sequence ID" value="NZ_QBKF01000015.1"/>
</dbReference>
<gene>
    <name evidence="5" type="ORF">DDE23_19230</name>
</gene>
<dbReference type="NCBIfam" id="NF037995">
    <property type="entry name" value="TRAP_S1"/>
    <property type="match status" value="1"/>
</dbReference>
<dbReference type="PANTHER" id="PTHR33376:SF4">
    <property type="entry name" value="SIALIC ACID-BINDING PERIPLASMIC PROTEIN SIAP"/>
    <property type="match status" value="1"/>
</dbReference>
<keyword evidence="2 4" id="KW-0732">Signal</keyword>
<protein>
    <submittedName>
        <fullName evidence="5">C4-dicarboxylate ABC transporter substrate-binding protein</fullName>
    </submittedName>
</protein>
<dbReference type="EMBL" id="QDDR01000011">
    <property type="protein sequence ID" value="PVE45949.1"/>
    <property type="molecule type" value="Genomic_DNA"/>
</dbReference>
<dbReference type="Pfam" id="PF03480">
    <property type="entry name" value="DctP"/>
    <property type="match status" value="1"/>
</dbReference>
<keyword evidence="6" id="KW-1185">Reference proteome</keyword>
<dbReference type="GO" id="GO:0042597">
    <property type="term" value="C:periplasmic space"/>
    <property type="evidence" value="ECO:0007669"/>
    <property type="project" value="UniProtKB-SubCell"/>
</dbReference>
<organism evidence="5 6">
    <name type="scientific">Pararhodobacter aggregans</name>
    <dbReference type="NCBI Taxonomy" id="404875"/>
    <lineage>
        <taxon>Bacteria</taxon>
        <taxon>Pseudomonadati</taxon>
        <taxon>Pseudomonadota</taxon>
        <taxon>Alphaproteobacteria</taxon>
        <taxon>Rhodobacterales</taxon>
        <taxon>Paracoccaceae</taxon>
        <taxon>Pararhodobacter</taxon>
    </lineage>
</organism>
<feature type="signal peptide" evidence="4">
    <location>
        <begin position="1"/>
        <end position="20"/>
    </location>
</feature>
<evidence type="ECO:0000313" key="6">
    <source>
        <dbReference type="Proteomes" id="UP000244810"/>
    </source>
</evidence>
<comment type="caution">
    <text evidence="5">The sequence shown here is derived from an EMBL/GenBank/DDBJ whole genome shotgun (WGS) entry which is preliminary data.</text>
</comment>
<dbReference type="PANTHER" id="PTHR33376">
    <property type="match status" value="1"/>
</dbReference>
<dbReference type="GO" id="GO:0055085">
    <property type="term" value="P:transmembrane transport"/>
    <property type="evidence" value="ECO:0007669"/>
    <property type="project" value="InterPro"/>
</dbReference>
<dbReference type="AlphaFoldDB" id="A0A2T7UMT6"/>
<evidence type="ECO:0000256" key="2">
    <source>
        <dbReference type="ARBA" id="ARBA00022729"/>
    </source>
</evidence>
<feature type="chain" id="PRO_5015575606" evidence="4">
    <location>
        <begin position="21"/>
        <end position="343"/>
    </location>
</feature>
<accession>A0A2T7UMT6</accession>
<name>A0A2T7UMT6_9RHOB</name>
<dbReference type="OrthoDB" id="9799287at2"/>
<dbReference type="InterPro" id="IPR038404">
    <property type="entry name" value="TRAP_DctP_sf"/>
</dbReference>
<evidence type="ECO:0000256" key="1">
    <source>
        <dbReference type="ARBA" id="ARBA00004418"/>
    </source>
</evidence>
<dbReference type="Gene3D" id="3.40.190.170">
    <property type="entry name" value="Bacterial extracellular solute-binding protein, family 7"/>
    <property type="match status" value="1"/>
</dbReference>
<sequence length="343" mass="36600">MKRTALAAALLLSTSGVALAQSYDLNVVGSLSTSSLYPTYELPFWTETLPAASGGRINVTVQAFDRLGLGGAAVYEMVEQGVYDIGTTIIDYVAGDEPRVEGLDIPAIADPALAREISIAYRPYLERVFDEAFDSVLLGVAPFTAQVVFCKAEINGLDDLAGLRIRGSGRMTMDFIEAVGGTGVSIAFNEVPVALDRGVIDCGITGTLSGFFGGWSEVSTHFYPLPIGGWDPVGFAMNNDSWNSLDEETQTLLREQVAALEDQIWNNAVADNQLGIACNTGGECAVGTAQNLTLVEITEADQRRAVELTRDVVLPRWNERCAGECAETFAATVAPLLDAVLTE</sequence>
<evidence type="ECO:0000313" key="5">
    <source>
        <dbReference type="EMBL" id="PVE45949.1"/>
    </source>
</evidence>
<reference evidence="5 6" key="1">
    <citation type="journal article" date="2011" name="Syst. Appl. Microbiol.">
        <title>Defluviimonas denitrificans gen. nov., sp. nov., and Pararhodobacter aggregans gen. nov., sp. nov., non-phototrophic Rhodobacteraceae from the biofilter of a marine aquaculture.</title>
        <authorList>
            <person name="Foesel B.U."/>
            <person name="Drake H.L."/>
            <person name="Schramm A."/>
        </authorList>
    </citation>
    <scope>NUCLEOTIDE SEQUENCE [LARGE SCALE GENOMIC DNA]</scope>
    <source>
        <strain evidence="5 6">D1-19</strain>
    </source>
</reference>
<comment type="subcellular location">
    <subcellularLocation>
        <location evidence="1">Periplasm</location>
    </subcellularLocation>
</comment>
<evidence type="ECO:0000256" key="3">
    <source>
        <dbReference type="ARBA" id="ARBA00022764"/>
    </source>
</evidence>
<proteinExistence type="predicted"/>
<dbReference type="CDD" id="cd13602">
    <property type="entry name" value="PBP2_TRAP_BpDctp6_7"/>
    <property type="match status" value="1"/>
</dbReference>
<keyword evidence="3" id="KW-0574">Periplasm</keyword>
<dbReference type="Proteomes" id="UP000244810">
    <property type="component" value="Unassembled WGS sequence"/>
</dbReference>
<evidence type="ECO:0000256" key="4">
    <source>
        <dbReference type="SAM" id="SignalP"/>
    </source>
</evidence>
<dbReference type="InterPro" id="IPR018389">
    <property type="entry name" value="DctP_fam"/>
</dbReference>